<feature type="signal peptide" evidence="1">
    <location>
        <begin position="1"/>
        <end position="27"/>
    </location>
</feature>
<dbReference type="InterPro" id="IPR011055">
    <property type="entry name" value="Dup_hybrid_motif"/>
</dbReference>
<dbReference type="InterPro" id="IPR024981">
    <property type="entry name" value="DUF3887"/>
</dbReference>
<evidence type="ECO:0008006" key="6">
    <source>
        <dbReference type="Google" id="ProtNLM"/>
    </source>
</evidence>
<dbReference type="Pfam" id="PF01551">
    <property type="entry name" value="Peptidase_M23"/>
    <property type="match status" value="1"/>
</dbReference>
<dbReference type="Proteomes" id="UP000651668">
    <property type="component" value="Unassembled WGS sequence"/>
</dbReference>
<dbReference type="Gene3D" id="3.10.450.590">
    <property type="match status" value="1"/>
</dbReference>
<dbReference type="CDD" id="cd12797">
    <property type="entry name" value="M23_peptidase"/>
    <property type="match status" value="1"/>
</dbReference>
<keyword evidence="5" id="KW-1185">Reference proteome</keyword>
<evidence type="ECO:0000313" key="5">
    <source>
        <dbReference type="Proteomes" id="UP000651668"/>
    </source>
</evidence>
<evidence type="ECO:0000259" key="2">
    <source>
        <dbReference type="Pfam" id="PF01551"/>
    </source>
</evidence>
<keyword evidence="1" id="KW-0732">Signal</keyword>
<feature type="domain" description="DUF3887" evidence="3">
    <location>
        <begin position="38"/>
        <end position="123"/>
    </location>
</feature>
<comment type="caution">
    <text evidence="4">The sequence shown here is derived from an EMBL/GenBank/DDBJ whole genome shotgun (WGS) entry which is preliminary data.</text>
</comment>
<feature type="domain" description="M23ase beta-sheet core" evidence="2">
    <location>
        <begin position="201"/>
        <end position="292"/>
    </location>
</feature>
<dbReference type="Gene3D" id="2.70.70.10">
    <property type="entry name" value="Glucose Permease (Domain IIA)"/>
    <property type="match status" value="1"/>
</dbReference>
<protein>
    <recommendedName>
        <fullName evidence="6">Murein DD-endopeptidase MepM and murein hydrolase activator NlpD, contain LysM domain</fullName>
    </recommendedName>
</protein>
<dbReference type="AlphaFoldDB" id="A0A916TY90"/>
<dbReference type="EMBL" id="BMIL01000001">
    <property type="protein sequence ID" value="GGC52242.1"/>
    <property type="molecule type" value="Genomic_DNA"/>
</dbReference>
<proteinExistence type="predicted"/>
<dbReference type="RefSeq" id="WP_188624969.1">
    <property type="nucleotide sequence ID" value="NZ_BMIL01000001.1"/>
</dbReference>
<reference evidence="4" key="2">
    <citation type="submission" date="2020-09" db="EMBL/GenBank/DDBJ databases">
        <authorList>
            <person name="Sun Q."/>
            <person name="Zhou Y."/>
        </authorList>
    </citation>
    <scope>NUCLEOTIDE SEQUENCE</scope>
    <source>
        <strain evidence="4">CGMCC 1.15343</strain>
    </source>
</reference>
<name>A0A916TY90_9SPHI</name>
<reference evidence="4" key="1">
    <citation type="journal article" date="2014" name="Int. J. Syst. Evol. Microbiol.">
        <title>Complete genome sequence of Corynebacterium casei LMG S-19264T (=DSM 44701T), isolated from a smear-ripened cheese.</title>
        <authorList>
            <consortium name="US DOE Joint Genome Institute (JGI-PGF)"/>
            <person name="Walter F."/>
            <person name="Albersmeier A."/>
            <person name="Kalinowski J."/>
            <person name="Ruckert C."/>
        </authorList>
    </citation>
    <scope>NUCLEOTIDE SEQUENCE</scope>
    <source>
        <strain evidence="4">CGMCC 1.15343</strain>
    </source>
</reference>
<dbReference type="GO" id="GO:0004222">
    <property type="term" value="F:metalloendopeptidase activity"/>
    <property type="evidence" value="ECO:0007669"/>
    <property type="project" value="TreeGrafter"/>
</dbReference>
<evidence type="ECO:0000256" key="1">
    <source>
        <dbReference type="SAM" id="SignalP"/>
    </source>
</evidence>
<accession>A0A916TY90</accession>
<dbReference type="PANTHER" id="PTHR21666:SF270">
    <property type="entry name" value="MUREIN HYDROLASE ACTIVATOR ENVC"/>
    <property type="match status" value="1"/>
</dbReference>
<dbReference type="PANTHER" id="PTHR21666">
    <property type="entry name" value="PEPTIDASE-RELATED"/>
    <property type="match status" value="1"/>
</dbReference>
<organism evidence="4 5">
    <name type="scientific">Pedobacter quisquiliarum</name>
    <dbReference type="NCBI Taxonomy" id="1834438"/>
    <lineage>
        <taxon>Bacteria</taxon>
        <taxon>Pseudomonadati</taxon>
        <taxon>Bacteroidota</taxon>
        <taxon>Sphingobacteriia</taxon>
        <taxon>Sphingobacteriales</taxon>
        <taxon>Sphingobacteriaceae</taxon>
        <taxon>Pedobacter</taxon>
    </lineage>
</organism>
<dbReference type="Pfam" id="PF13026">
    <property type="entry name" value="DUF3887"/>
    <property type="match status" value="1"/>
</dbReference>
<sequence length="330" mass="36726">MKRTRMFLAGVYLLLPILLLVCPPAFSQTEKIENQYSAAKFKTYHNGNKIDSIYLMFSADMQAALPKDKANEFLGALKAQAGTIIAMEFKKYEGPYASYKTRFDRGTFAVNIALDAAHKINGFFVKPYEDESAVKPARTVTKLALPFKDEWTVFWGGDTKALNYHVEDPAQKNAFDMVITDKLGKSFKSTGTSNEHYYAFGKPLYAPCDAEVVDVIDGVADNKPGEMNKLDITGNTVVLKTANNEFLFFAHFKQNSIKVKKGMQVKAGTLLGLCGNSGHSSEPHLHFHVQNTDDLFSGTGIKAFFEDLRVNGTLKNDYSPIKNDKISPKK</sequence>
<dbReference type="InterPro" id="IPR050570">
    <property type="entry name" value="Cell_wall_metabolism_enzyme"/>
</dbReference>
<evidence type="ECO:0000313" key="4">
    <source>
        <dbReference type="EMBL" id="GGC52242.1"/>
    </source>
</evidence>
<feature type="chain" id="PRO_5036826851" description="Murein DD-endopeptidase MepM and murein hydrolase activator NlpD, contain LysM domain" evidence="1">
    <location>
        <begin position="28"/>
        <end position="330"/>
    </location>
</feature>
<dbReference type="InterPro" id="IPR016047">
    <property type="entry name" value="M23ase_b-sheet_dom"/>
</dbReference>
<gene>
    <name evidence="4" type="ORF">GCM10011387_02170</name>
</gene>
<dbReference type="SUPFAM" id="SSF51261">
    <property type="entry name" value="Duplicated hybrid motif"/>
    <property type="match status" value="1"/>
</dbReference>
<evidence type="ECO:0000259" key="3">
    <source>
        <dbReference type="Pfam" id="PF13026"/>
    </source>
</evidence>